<dbReference type="EMBL" id="QXGC01001277">
    <property type="protein sequence ID" value="KAE9206654.1"/>
    <property type="molecule type" value="Genomic_DNA"/>
</dbReference>
<accession>A0A6G0NG19</accession>
<keyword evidence="1" id="KW-0863">Zinc-finger</keyword>
<dbReference type="GO" id="GO:0000724">
    <property type="term" value="P:double-strand break repair via homologous recombination"/>
    <property type="evidence" value="ECO:0007669"/>
    <property type="project" value="TreeGrafter"/>
</dbReference>
<dbReference type="Proteomes" id="UP000488956">
    <property type="component" value="Unassembled WGS sequence"/>
</dbReference>
<evidence type="ECO:0000313" key="3">
    <source>
        <dbReference type="EMBL" id="KAE9074240.1"/>
    </source>
</evidence>
<evidence type="ECO:0000256" key="1">
    <source>
        <dbReference type="PROSITE-ProRule" id="PRU00325"/>
    </source>
</evidence>
<organism evidence="4 5">
    <name type="scientific">Phytophthora fragariae</name>
    <dbReference type="NCBI Taxonomy" id="53985"/>
    <lineage>
        <taxon>Eukaryota</taxon>
        <taxon>Sar</taxon>
        <taxon>Stramenopiles</taxon>
        <taxon>Oomycota</taxon>
        <taxon>Peronosporomycetes</taxon>
        <taxon>Peronosporales</taxon>
        <taxon>Peronosporaceae</taxon>
        <taxon>Phytophthora</taxon>
    </lineage>
</organism>
<keyword evidence="1" id="KW-0479">Metal-binding</keyword>
<evidence type="ECO:0000259" key="2">
    <source>
        <dbReference type="PROSITE" id="PS50966"/>
    </source>
</evidence>
<protein>
    <recommendedName>
        <fullName evidence="2">SWIM-type domain-containing protein</fullName>
    </recommendedName>
</protein>
<name>A0A6G0NG19_9STRA</name>
<dbReference type="Proteomes" id="UP000476176">
    <property type="component" value="Unassembled WGS sequence"/>
</dbReference>
<dbReference type="InterPro" id="IPR007527">
    <property type="entry name" value="Znf_SWIM"/>
</dbReference>
<dbReference type="PANTHER" id="PTHR28498">
    <property type="entry name" value="ZINC FINGER SWIM DOMAIN-CONTAINING PROTEIN 7"/>
    <property type="match status" value="1"/>
</dbReference>
<dbReference type="PANTHER" id="PTHR28498:SF1">
    <property type="entry name" value="ZINC FINGER SWIM DOMAIN-CONTAINING PROTEIN 7"/>
    <property type="match status" value="1"/>
</dbReference>
<evidence type="ECO:0000313" key="5">
    <source>
        <dbReference type="Proteomes" id="UP000476176"/>
    </source>
</evidence>
<feature type="domain" description="SWIM-type" evidence="2">
    <location>
        <begin position="111"/>
        <end position="148"/>
    </location>
</feature>
<evidence type="ECO:0000313" key="4">
    <source>
        <dbReference type="EMBL" id="KAE9206654.1"/>
    </source>
</evidence>
<reference evidence="5 6" key="1">
    <citation type="submission" date="2018-09" db="EMBL/GenBank/DDBJ databases">
        <title>Genomic investigation of the strawberry pathogen Phytophthora fragariae indicates pathogenicity is determined by transcriptional variation in three key races.</title>
        <authorList>
            <person name="Adams T.M."/>
            <person name="Armitage A.D."/>
            <person name="Sobczyk M.K."/>
            <person name="Bates H.J."/>
            <person name="Dunwell J.M."/>
            <person name="Nellist C.F."/>
            <person name="Harrison R.J."/>
        </authorList>
    </citation>
    <scope>NUCLEOTIDE SEQUENCE [LARGE SCALE GENOMIC DNA]</scope>
    <source>
        <strain evidence="4 5">BC-23</strain>
        <strain evidence="3 6">ONT-3</strain>
    </source>
</reference>
<gene>
    <name evidence="4" type="ORF">PF004_g17234</name>
    <name evidence="3" type="ORF">PF010_g24756</name>
</gene>
<sequence length="184" mass="20156">MSSVVGVSVLVRVALEVKQSKERQFTDAHGELLATLPPDDLRLLQAASELVARDLVVKVTATPSQRCFYRVESLNKYKRRDRDADTSVDSVNVSATQPFDESMVSGGGANYYNCFSHYCTCAAFHETTVATSATAMCKHMVARLLADATGQYQTMQVEDVHFAQMLCPPPPADGDDSRLFSPGR</sequence>
<evidence type="ECO:0000313" key="6">
    <source>
        <dbReference type="Proteomes" id="UP000488956"/>
    </source>
</evidence>
<dbReference type="GO" id="GO:0008270">
    <property type="term" value="F:zinc ion binding"/>
    <property type="evidence" value="ECO:0007669"/>
    <property type="project" value="UniProtKB-KW"/>
</dbReference>
<dbReference type="PROSITE" id="PS50966">
    <property type="entry name" value="ZF_SWIM"/>
    <property type="match status" value="1"/>
</dbReference>
<dbReference type="EMBL" id="QXFX01002723">
    <property type="protein sequence ID" value="KAE9074240.1"/>
    <property type="molecule type" value="Genomic_DNA"/>
</dbReference>
<proteinExistence type="predicted"/>
<comment type="caution">
    <text evidence="4">The sequence shown here is derived from an EMBL/GenBank/DDBJ whole genome shotgun (WGS) entry which is preliminary data.</text>
</comment>
<keyword evidence="1" id="KW-0862">Zinc</keyword>
<dbReference type="AlphaFoldDB" id="A0A6G0NG19"/>